<dbReference type="InterPro" id="IPR037401">
    <property type="entry name" value="SnoaL-like"/>
</dbReference>
<sequence>MKKTNLIKVLLVALIFVTISCKKETVTTNEVKTTFNFDEAKAAIEAAGQTFVIAINKGDSTTVANCYTTDAKMMGPNEKSIIGRPAIKKLFGSWIKSGMPTFTMKTVEIWGNENLMAAEEEWAFSDKDGKILDSGKSIELFKMENGKWRMFRDCYNSDLPIPSK</sequence>
<dbReference type="PROSITE" id="PS51257">
    <property type="entry name" value="PROKAR_LIPOPROTEIN"/>
    <property type="match status" value="1"/>
</dbReference>
<dbReference type="Pfam" id="PF12680">
    <property type="entry name" value="SnoaL_2"/>
    <property type="match status" value="1"/>
</dbReference>
<comment type="caution">
    <text evidence="3">The sequence shown here is derived from an EMBL/GenBank/DDBJ whole genome shotgun (WGS) entry which is preliminary data.</text>
</comment>
<evidence type="ECO:0000256" key="1">
    <source>
        <dbReference type="SAM" id="SignalP"/>
    </source>
</evidence>
<accession>A0A553C6Q7</accession>
<organism evidence="3 4">
    <name type="scientific">Flavobacterium franklandianum</name>
    <dbReference type="NCBI Taxonomy" id="2594430"/>
    <lineage>
        <taxon>Bacteria</taxon>
        <taxon>Pseudomonadati</taxon>
        <taxon>Bacteroidota</taxon>
        <taxon>Flavobacteriia</taxon>
        <taxon>Flavobacteriales</taxon>
        <taxon>Flavobacteriaceae</taxon>
        <taxon>Flavobacterium</taxon>
    </lineage>
</organism>
<feature type="domain" description="SnoaL-like" evidence="2">
    <location>
        <begin position="51"/>
        <end position="148"/>
    </location>
</feature>
<evidence type="ECO:0000259" key="2">
    <source>
        <dbReference type="Pfam" id="PF12680"/>
    </source>
</evidence>
<reference evidence="3 4" key="1">
    <citation type="submission" date="2019-07" db="EMBL/GenBank/DDBJ databases">
        <title>Novel species of Flavobacterium.</title>
        <authorList>
            <person name="Liu Q."/>
            <person name="Xin Y.-H."/>
        </authorList>
    </citation>
    <scope>NUCLEOTIDE SEQUENCE [LARGE SCALE GENOMIC DNA]</scope>
    <source>
        <strain evidence="3 4">LB3P56</strain>
    </source>
</reference>
<dbReference type="InterPro" id="IPR032710">
    <property type="entry name" value="NTF2-like_dom_sf"/>
</dbReference>
<feature type="signal peptide" evidence="1">
    <location>
        <begin position="1"/>
        <end position="23"/>
    </location>
</feature>
<proteinExistence type="predicted"/>
<name>A0A553C6Q7_9FLAO</name>
<dbReference type="RefSeq" id="WP_144072029.1">
    <property type="nucleotide sequence ID" value="NZ_VJZR01000017.1"/>
</dbReference>
<gene>
    <name evidence="3" type="ORF">FNW17_14630</name>
</gene>
<dbReference type="AlphaFoldDB" id="A0A553C6Q7"/>
<dbReference type="Proteomes" id="UP000318585">
    <property type="component" value="Unassembled WGS sequence"/>
</dbReference>
<keyword evidence="1" id="KW-0732">Signal</keyword>
<dbReference type="SUPFAM" id="SSF54427">
    <property type="entry name" value="NTF2-like"/>
    <property type="match status" value="1"/>
</dbReference>
<dbReference type="OrthoDB" id="9814425at2"/>
<keyword evidence="4" id="KW-1185">Reference proteome</keyword>
<evidence type="ECO:0000313" key="3">
    <source>
        <dbReference type="EMBL" id="TRX16209.1"/>
    </source>
</evidence>
<feature type="chain" id="PRO_5022048394" evidence="1">
    <location>
        <begin position="24"/>
        <end position="164"/>
    </location>
</feature>
<protein>
    <submittedName>
        <fullName evidence="3">DUF4440 domain-containing protein</fullName>
    </submittedName>
</protein>
<dbReference type="Gene3D" id="3.10.450.50">
    <property type="match status" value="1"/>
</dbReference>
<dbReference type="EMBL" id="VJZR01000017">
    <property type="protein sequence ID" value="TRX16209.1"/>
    <property type="molecule type" value="Genomic_DNA"/>
</dbReference>
<evidence type="ECO:0000313" key="4">
    <source>
        <dbReference type="Proteomes" id="UP000318585"/>
    </source>
</evidence>